<evidence type="ECO:0008006" key="2">
    <source>
        <dbReference type="Google" id="ProtNLM"/>
    </source>
</evidence>
<name>A0A1B6EPH5_9HEMI</name>
<evidence type="ECO:0000313" key="1">
    <source>
        <dbReference type="EMBL" id="JAS39839.1"/>
    </source>
</evidence>
<gene>
    <name evidence="1" type="ORF">g.10445</name>
</gene>
<reference evidence="1" key="1">
    <citation type="submission" date="2015-11" db="EMBL/GenBank/DDBJ databases">
        <title>De novo transcriptome assembly of four potential Pierce s Disease insect vectors from Arizona vineyards.</title>
        <authorList>
            <person name="Tassone E.E."/>
        </authorList>
    </citation>
    <scope>NUCLEOTIDE SEQUENCE</scope>
</reference>
<feature type="non-terminal residue" evidence="1">
    <location>
        <position position="1"/>
    </location>
</feature>
<organism evidence="1">
    <name type="scientific">Cuerna arida</name>
    <dbReference type="NCBI Taxonomy" id="1464854"/>
    <lineage>
        <taxon>Eukaryota</taxon>
        <taxon>Metazoa</taxon>
        <taxon>Ecdysozoa</taxon>
        <taxon>Arthropoda</taxon>
        <taxon>Hexapoda</taxon>
        <taxon>Insecta</taxon>
        <taxon>Pterygota</taxon>
        <taxon>Neoptera</taxon>
        <taxon>Paraneoptera</taxon>
        <taxon>Hemiptera</taxon>
        <taxon>Auchenorrhyncha</taxon>
        <taxon>Membracoidea</taxon>
        <taxon>Cicadellidae</taxon>
        <taxon>Cicadellinae</taxon>
        <taxon>Proconiini</taxon>
        <taxon>Cuerna</taxon>
    </lineage>
</organism>
<sequence length="205" mass="23557">GHSYRKYELKSVTVTTFNKKLTVDGTIIVDANLITTDLTASYDKDTLTFNSKTQKVGERKYITKVNLLPFQYPELRGSVNWEYERTPHKIENKLVVVHGPDLKSEVSRISITQLLTYKYESVEEYEFYTENTVLYPLLDFSALLKGSVTPKNVMYDVDVTYNNNQVSSKLDAKMGMKAPTDYSIDFETKVLENSVELILNHERVS</sequence>
<dbReference type="AlphaFoldDB" id="A0A1B6EPH5"/>
<dbReference type="EMBL" id="GECZ01029930">
    <property type="protein sequence ID" value="JAS39839.1"/>
    <property type="molecule type" value="Transcribed_RNA"/>
</dbReference>
<protein>
    <recommendedName>
        <fullName evidence="2">Lipid transport open beta-sheet domain-containing protein</fullName>
    </recommendedName>
</protein>
<proteinExistence type="predicted"/>
<accession>A0A1B6EPH5</accession>
<feature type="non-terminal residue" evidence="1">
    <location>
        <position position="205"/>
    </location>
</feature>